<dbReference type="GeneID" id="187735"/>
<organism evidence="3 4">
    <name type="scientific">Caenorhabditis elegans</name>
    <dbReference type="NCBI Taxonomy" id="6239"/>
    <lineage>
        <taxon>Eukaryota</taxon>
        <taxon>Metazoa</taxon>
        <taxon>Ecdysozoa</taxon>
        <taxon>Nematoda</taxon>
        <taxon>Chromadorea</taxon>
        <taxon>Rhabditida</taxon>
        <taxon>Rhabditina</taxon>
        <taxon>Rhabditomorpha</taxon>
        <taxon>Rhabditoidea</taxon>
        <taxon>Rhabditidae</taxon>
        <taxon>Peloderinae</taxon>
        <taxon>Caenorhabditis</taxon>
    </lineage>
</organism>
<gene>
    <name evidence="3 5" type="primary">chil-18</name>
    <name evidence="3" type="ORF">CELE_R09D1.5</name>
    <name evidence="5" type="ORF">R09D1.5</name>
</gene>
<dbReference type="PANTHER" id="PTHR46073">
    <property type="entry name" value="CHITINASE"/>
    <property type="match status" value="1"/>
</dbReference>
<evidence type="ECO:0000313" key="4">
    <source>
        <dbReference type="Proteomes" id="UP000001940"/>
    </source>
</evidence>
<dbReference type="Proteomes" id="UP000001940">
    <property type="component" value="Chromosome II"/>
</dbReference>
<keyword evidence="6" id="KW-1267">Proteomics identification</keyword>
<dbReference type="eggNOG" id="KOG2806">
    <property type="taxonomic scope" value="Eukaryota"/>
</dbReference>
<protein>
    <submittedName>
        <fullName evidence="3">GH18 domain-containing protein</fullName>
    </submittedName>
</protein>
<dbReference type="PANTHER" id="PTHR46073:SF8">
    <property type="entry name" value="GH18 DOMAIN-CONTAINING PROTEIN"/>
    <property type="match status" value="1"/>
</dbReference>
<dbReference type="SUPFAM" id="SSF51445">
    <property type="entry name" value="(Trans)glycosidases"/>
    <property type="match status" value="1"/>
</dbReference>
<dbReference type="STRING" id="6239.R09D1.5.1"/>
<dbReference type="PhylomeDB" id="Q21861"/>
<dbReference type="KEGG" id="cel:CELE_R09D1.5"/>
<dbReference type="InterPro" id="IPR029070">
    <property type="entry name" value="Chitinase_insertion_sf"/>
</dbReference>
<dbReference type="PaxDb" id="6239-R09D1.5"/>
<dbReference type="FunCoup" id="Q21861">
    <property type="interactions" value="7"/>
</dbReference>
<keyword evidence="1" id="KW-0812">Transmembrane</keyword>
<reference evidence="3 4" key="1">
    <citation type="journal article" date="1998" name="Science">
        <title>Genome sequence of the nematode C. elegans: a platform for investigating biology.</title>
        <authorList>
            <consortium name="The C. elegans sequencing consortium"/>
            <person name="Sulson J.E."/>
            <person name="Waterston R."/>
        </authorList>
    </citation>
    <scope>NUCLEOTIDE SEQUENCE [LARGE SCALE GENOMIC DNA]</scope>
    <source>
        <strain evidence="3 4">Bristol N2</strain>
    </source>
</reference>
<dbReference type="UCSC" id="R09D1.5">
    <property type="organism name" value="c. elegans"/>
</dbReference>
<feature type="domain" description="GH18" evidence="2">
    <location>
        <begin position="69"/>
        <end position="418"/>
    </location>
</feature>
<dbReference type="EMBL" id="BX284602">
    <property type="protein sequence ID" value="CAA93865.2"/>
    <property type="molecule type" value="Genomic_DNA"/>
</dbReference>
<dbReference type="AGR" id="WB:WBGene00011161"/>
<sequence>MAAKHEYNKLSLVHLPRKEVHSEKRIPSILTRTIAVLFVFALLALVSIGSEGVPQLRNSRDLTKSPCKKRVVGYYSEWEGTEITRSQLGKLTHAVFAFIHMDSEGKLQFKTNQKERFEKLKTAVKNANSDTKVMISIGGDHNSENFGSVLSDSEKKSMFIDSIARFIRQHKIHGVDIYWKWLGNSETEHHDFPSFLKDLKEKLKTVRDDSIISIVAPQAKMDRRHDGYKFDDFMEYIDFVNVFSMDYYGPWPNQWGTPTGPSAPLYGGIGVKKHFNVDSTMKYYTCMTEDPSKFNMVIPFYVRLWKNVKEPISSGTEVFRRADLKNGAAVGNSYMSRWTVDHEGWELTPALWDDVTKTPYVWNQETGNFLTFENKKSIEAKLAYAIEHNLGGVWIHLVDKDNENEELLRAVASKKFCASESENKVTYDC</sequence>
<dbReference type="Bgee" id="WBGene00011161">
    <property type="expression patterns" value="Expressed in material anatomical entity and 1 other cell type or tissue"/>
</dbReference>
<evidence type="ECO:0000256" key="1">
    <source>
        <dbReference type="SAM" id="Phobius"/>
    </source>
</evidence>
<dbReference type="RefSeq" id="NP_496024.2">
    <property type="nucleotide sequence ID" value="NM_063623.5"/>
</dbReference>
<accession>Q21861</accession>
<evidence type="ECO:0000259" key="2">
    <source>
        <dbReference type="PROSITE" id="PS51910"/>
    </source>
</evidence>
<keyword evidence="4" id="KW-1185">Reference proteome</keyword>
<dbReference type="InterPro" id="IPR001223">
    <property type="entry name" value="Glyco_hydro18_cat"/>
</dbReference>
<dbReference type="PeptideAtlas" id="Q21861"/>
<proteinExistence type="evidence at protein level"/>
<dbReference type="PROSITE" id="PS51910">
    <property type="entry name" value="GH18_2"/>
    <property type="match status" value="1"/>
</dbReference>
<dbReference type="SMR" id="Q21861"/>
<dbReference type="OMA" id="MGLELLW"/>
<evidence type="ECO:0000313" key="3">
    <source>
        <dbReference type="EMBL" id="CAA93865.2"/>
    </source>
</evidence>
<dbReference type="OrthoDB" id="5797126at2759"/>
<dbReference type="InterPro" id="IPR011583">
    <property type="entry name" value="Chitinase_II/V-like_cat"/>
</dbReference>
<dbReference type="Pfam" id="PF00704">
    <property type="entry name" value="Glyco_hydro_18"/>
    <property type="match status" value="1"/>
</dbReference>
<dbReference type="AlphaFoldDB" id="Q21861"/>
<dbReference type="GO" id="GO:0008061">
    <property type="term" value="F:chitin binding"/>
    <property type="evidence" value="ECO:0007669"/>
    <property type="project" value="InterPro"/>
</dbReference>
<evidence type="ECO:0000313" key="5">
    <source>
        <dbReference type="WormBase" id="R09D1.5"/>
    </source>
</evidence>
<dbReference type="GO" id="GO:0005975">
    <property type="term" value="P:carbohydrate metabolic process"/>
    <property type="evidence" value="ECO:0007669"/>
    <property type="project" value="InterPro"/>
</dbReference>
<evidence type="ECO:0007829" key="6">
    <source>
        <dbReference type="PeptideAtlas" id="Q21861"/>
    </source>
</evidence>
<dbReference type="PIR" id="T24076">
    <property type="entry name" value="T24076"/>
</dbReference>
<dbReference type="Gene3D" id="3.10.50.10">
    <property type="match status" value="1"/>
</dbReference>
<dbReference type="Gene3D" id="3.20.20.80">
    <property type="entry name" value="Glycosidases"/>
    <property type="match status" value="2"/>
</dbReference>
<keyword evidence="1" id="KW-0472">Membrane</keyword>
<keyword evidence="1" id="KW-1133">Transmembrane helix</keyword>
<dbReference type="CTD" id="187735"/>
<dbReference type="SMART" id="SM00636">
    <property type="entry name" value="Glyco_18"/>
    <property type="match status" value="1"/>
</dbReference>
<name>Q21861_CAEEL</name>
<dbReference type="InParanoid" id="Q21861"/>
<dbReference type="InterPro" id="IPR017853">
    <property type="entry name" value="GH"/>
</dbReference>
<dbReference type="HOGENOM" id="CLU_002833_0_0_1"/>
<dbReference type="WormBase" id="R09D1.5">
    <property type="protein sequence ID" value="CE34961"/>
    <property type="gene ID" value="WBGene00011161"/>
    <property type="gene designation" value="chil-18"/>
</dbReference>
<dbReference type="CAZy" id="GH18">
    <property type="family name" value="Glycoside Hydrolase Family 18"/>
</dbReference>
<feature type="transmembrane region" description="Helical" evidence="1">
    <location>
        <begin position="29"/>
        <end position="49"/>
    </location>
</feature>